<name>A0ABN7XGP1_GIGMA</name>
<evidence type="ECO:0000313" key="1">
    <source>
        <dbReference type="EMBL" id="CAG8853571.1"/>
    </source>
</evidence>
<organism evidence="1 2">
    <name type="scientific">Gigaspora margarita</name>
    <dbReference type="NCBI Taxonomy" id="4874"/>
    <lineage>
        <taxon>Eukaryota</taxon>
        <taxon>Fungi</taxon>
        <taxon>Fungi incertae sedis</taxon>
        <taxon>Mucoromycota</taxon>
        <taxon>Glomeromycotina</taxon>
        <taxon>Glomeromycetes</taxon>
        <taxon>Diversisporales</taxon>
        <taxon>Gigasporaceae</taxon>
        <taxon>Gigaspora</taxon>
    </lineage>
</organism>
<accession>A0ABN7XGP1</accession>
<comment type="caution">
    <text evidence="1">The sequence shown here is derived from an EMBL/GenBank/DDBJ whole genome shotgun (WGS) entry which is preliminary data.</text>
</comment>
<feature type="non-terminal residue" evidence="1">
    <location>
        <position position="1"/>
    </location>
</feature>
<protein>
    <submittedName>
        <fullName evidence="1">33389_t:CDS:1</fullName>
    </submittedName>
</protein>
<keyword evidence="2" id="KW-1185">Reference proteome</keyword>
<dbReference type="EMBL" id="CAJVQB010126181">
    <property type="protein sequence ID" value="CAG8853571.1"/>
    <property type="molecule type" value="Genomic_DNA"/>
</dbReference>
<dbReference type="PANTHER" id="PTHR22605">
    <property type="entry name" value="RZ-TYPE DOMAIN-CONTAINING PROTEIN"/>
    <property type="match status" value="1"/>
</dbReference>
<dbReference type="PANTHER" id="PTHR22605:SF1">
    <property type="entry name" value="RZ-TYPE DOMAIN-CONTAINING PROTEIN"/>
    <property type="match status" value="1"/>
</dbReference>
<proteinExistence type="predicted"/>
<feature type="non-terminal residue" evidence="1">
    <location>
        <position position="230"/>
    </location>
</feature>
<gene>
    <name evidence="1" type="ORF">GMARGA_LOCUS42392</name>
</gene>
<sequence>SSSSTSDGIIKVFQKAENYQKTNSKEFPLNTVVLLDEVGLAETSPYNPLKVLHSLLEPSYPNELPNVSVIGISNWRLDNSKSSRALLVQRPKFEEKDLIDTAERLFEKKNWFVWTNRTAKLKSLASSYIRYEKIQSIENFHGLRDYYSLIKSLSDNELTIESTQMALARNFGGMKQMNNQYLTHFRDVIDTFHGGLFFNKTTNLKQISVEELIKANLKDKDARHLMIIGK</sequence>
<dbReference type="InterPro" id="IPR031248">
    <property type="entry name" value="RNF213"/>
</dbReference>
<reference evidence="1 2" key="1">
    <citation type="submission" date="2021-06" db="EMBL/GenBank/DDBJ databases">
        <authorList>
            <person name="Kallberg Y."/>
            <person name="Tangrot J."/>
            <person name="Rosling A."/>
        </authorList>
    </citation>
    <scope>NUCLEOTIDE SEQUENCE [LARGE SCALE GENOMIC DNA]</scope>
    <source>
        <strain evidence="1 2">120-4 pot B 10/14</strain>
    </source>
</reference>
<dbReference type="Proteomes" id="UP000789901">
    <property type="component" value="Unassembled WGS sequence"/>
</dbReference>
<evidence type="ECO:0000313" key="2">
    <source>
        <dbReference type="Proteomes" id="UP000789901"/>
    </source>
</evidence>